<reference evidence="4 5" key="1">
    <citation type="submission" date="2016-07" db="EMBL/GenBank/DDBJ databases">
        <title>Pervasive Adenine N6-methylation of Active Genes in Fungi.</title>
        <authorList>
            <consortium name="DOE Joint Genome Institute"/>
            <person name="Mondo S.J."/>
            <person name="Dannebaum R.O."/>
            <person name="Kuo R.C."/>
            <person name="Labutti K."/>
            <person name="Haridas S."/>
            <person name="Kuo A."/>
            <person name="Salamov A."/>
            <person name="Ahrendt S.R."/>
            <person name="Lipzen A."/>
            <person name="Sullivan W."/>
            <person name="Andreopoulos W.B."/>
            <person name="Clum A."/>
            <person name="Lindquist E."/>
            <person name="Daum C."/>
            <person name="Ramamoorthy G.K."/>
            <person name="Gryganskyi A."/>
            <person name="Culley D."/>
            <person name="Magnuson J.K."/>
            <person name="James T.Y."/>
            <person name="O'Malley M.A."/>
            <person name="Stajich J.E."/>
            <person name="Spatafora J.W."/>
            <person name="Visel A."/>
            <person name="Grigoriev I.V."/>
        </authorList>
    </citation>
    <scope>NUCLEOTIDE SEQUENCE [LARGE SCALE GENOMIC DNA]</scope>
    <source>
        <strain evidence="4 5">CBS 129021</strain>
    </source>
</reference>
<dbReference type="Pfam" id="PF10395">
    <property type="entry name" value="Utp8_b_propeller"/>
    <property type="match status" value="1"/>
</dbReference>
<proteinExistence type="predicted"/>
<dbReference type="RefSeq" id="XP_040715108.1">
    <property type="nucleotide sequence ID" value="XM_040857612.1"/>
</dbReference>
<sequence length="928" mass="101532">MASNFHIQKPYVLNALPRPLDPATGRYVVGEVYGTAEGSRKRKRSELTVGIDGEALNIYDISSARLVTSYPIPPQSSFTCASCSLRRRIPGNKEVIRYTYIATRDPSQRVTLFKDHVDPSGKTTSSTNSLALASQNPVVHLTTRSPPGAKSNDTLSPSTGDELLVIRRNGEIIGLDAESLQQKWITNPAVLYQDFARGSKKDFHVEHCISASTSDVIQGMFKGSRDSLSGLASASHDNSDPELLIVVSSLPMDGQNVLHLHILSQMPLSQTLAYSSGGLLQLYVAPMVSPPRQADNPSAYQLDVRSGSFLELSDGTLTVYDLTESIPKVTHIMDLGDASSFLKMSKTSVLSCTASQLNVYNPQFRSIQSSTSIDLEGQTQSSHDLSGADSCELVAYFSKLELAIGITNGHMVAIQLEAPKTRTKKRRAEGLLIDSIGRGVQQPIRTDTSTTANVSTNSAFSNYLPGSVRGDYWETWTQGLEKADALLESDQLEEFEALLAEKVGLRISKKKLTSRVMEDGEEAQPLPEWKWPKSRSEYPRVDRRWILYGISKAFRWHREHGDDAKPPRLICSLPYTNIVTYLVDAGHLTVSNLKSALRDQLRDVDNVDSVLARLLISRLAELDPTLELLTCYISATTLGSTELLLAVRAIMQSLELIQDPKQSPPKLLTNVSSEEAETENAEFGMELDNLEEEIQKTESYLNGNTGIRGTGLSVAFAKLANCPAVSTIKALRSTFKPEEILSLVYLLRVELVKGAWTSRYLDNTEFEEDAELDAPPDGIITLISDLLGRCIDAIGPGGWLLNDALLGSNNIDDSGDFVASLKLEVSAALEGLQEAVYLRGIVGEAVKYCEAAQKAEAQANAMLDVTKPMPLYVREPGAEALPLGLKTKTVIEKTKVVSGGEVVRRTARETGHLRSQQVGPYSLERIAI</sequence>
<dbReference type="STRING" id="1141098.A0A1Y2DVZ0"/>
<evidence type="ECO:0000256" key="2">
    <source>
        <dbReference type="SAM" id="MobiDB-lite"/>
    </source>
</evidence>
<feature type="domain" description="Utp8 beta-propeller" evidence="3">
    <location>
        <begin position="7"/>
        <end position="372"/>
    </location>
</feature>
<organism evidence="4 5">
    <name type="scientific">Pseudomassariella vexata</name>
    <dbReference type="NCBI Taxonomy" id="1141098"/>
    <lineage>
        <taxon>Eukaryota</taxon>
        <taxon>Fungi</taxon>
        <taxon>Dikarya</taxon>
        <taxon>Ascomycota</taxon>
        <taxon>Pezizomycotina</taxon>
        <taxon>Sordariomycetes</taxon>
        <taxon>Xylariomycetidae</taxon>
        <taxon>Amphisphaeriales</taxon>
        <taxon>Pseudomassariaceae</taxon>
        <taxon>Pseudomassariella</taxon>
    </lineage>
</organism>
<evidence type="ECO:0000256" key="1">
    <source>
        <dbReference type="SAM" id="Coils"/>
    </source>
</evidence>
<dbReference type="Proteomes" id="UP000193689">
    <property type="component" value="Unassembled WGS sequence"/>
</dbReference>
<dbReference type="AlphaFoldDB" id="A0A1Y2DVZ0"/>
<protein>
    <recommendedName>
        <fullName evidence="3">Utp8 beta-propeller domain-containing protein</fullName>
    </recommendedName>
</protein>
<dbReference type="EMBL" id="MCFJ01000008">
    <property type="protein sequence ID" value="ORY63451.1"/>
    <property type="molecule type" value="Genomic_DNA"/>
</dbReference>
<gene>
    <name evidence="4" type="ORF">BCR38DRAFT_394408</name>
</gene>
<comment type="caution">
    <text evidence="4">The sequence shown here is derived from an EMBL/GenBank/DDBJ whole genome shotgun (WGS) entry which is preliminary data.</text>
</comment>
<dbReference type="OrthoDB" id="5330858at2759"/>
<evidence type="ECO:0000313" key="4">
    <source>
        <dbReference type="EMBL" id="ORY63451.1"/>
    </source>
</evidence>
<dbReference type="InterPro" id="IPR018843">
    <property type="entry name" value="Utp8_b-prop"/>
</dbReference>
<dbReference type="InParanoid" id="A0A1Y2DVZ0"/>
<evidence type="ECO:0000259" key="3">
    <source>
        <dbReference type="Pfam" id="PF10395"/>
    </source>
</evidence>
<feature type="coiled-coil region" evidence="1">
    <location>
        <begin position="673"/>
        <end position="700"/>
    </location>
</feature>
<keyword evidence="5" id="KW-1185">Reference proteome</keyword>
<keyword evidence="1" id="KW-0175">Coiled coil</keyword>
<name>A0A1Y2DVZ0_9PEZI</name>
<dbReference type="GeneID" id="63773824"/>
<feature type="region of interest" description="Disordered" evidence="2">
    <location>
        <begin position="138"/>
        <end position="159"/>
    </location>
</feature>
<evidence type="ECO:0000313" key="5">
    <source>
        <dbReference type="Proteomes" id="UP000193689"/>
    </source>
</evidence>
<accession>A0A1Y2DVZ0</accession>